<name>A0A0F9PXL8_9ZZZZ</name>
<gene>
    <name evidence="1" type="ORF">LCGC14_1084140</name>
</gene>
<comment type="caution">
    <text evidence="1">The sequence shown here is derived from an EMBL/GenBank/DDBJ whole genome shotgun (WGS) entry which is preliminary data.</text>
</comment>
<proteinExistence type="predicted"/>
<dbReference type="AlphaFoldDB" id="A0A0F9PXL8"/>
<dbReference type="EMBL" id="LAZR01004765">
    <property type="protein sequence ID" value="KKN05761.1"/>
    <property type="molecule type" value="Genomic_DNA"/>
</dbReference>
<reference evidence="1" key="1">
    <citation type="journal article" date="2015" name="Nature">
        <title>Complex archaea that bridge the gap between prokaryotes and eukaryotes.</title>
        <authorList>
            <person name="Spang A."/>
            <person name="Saw J.H."/>
            <person name="Jorgensen S.L."/>
            <person name="Zaremba-Niedzwiedzka K."/>
            <person name="Martijn J."/>
            <person name="Lind A.E."/>
            <person name="van Eijk R."/>
            <person name="Schleper C."/>
            <person name="Guy L."/>
            <person name="Ettema T.J."/>
        </authorList>
    </citation>
    <scope>NUCLEOTIDE SEQUENCE</scope>
</reference>
<protein>
    <submittedName>
        <fullName evidence="1">Uncharacterized protein</fullName>
    </submittedName>
</protein>
<sequence>MKTQKQINAQIRLLNEARDKIVPMSMFGTDNVEGLDAMVKVLEQDMDSSDVWDRWDRDEEDLDVRSNAEEAVDWRDGESENENLVDNFLMQE</sequence>
<organism evidence="1">
    <name type="scientific">marine sediment metagenome</name>
    <dbReference type="NCBI Taxonomy" id="412755"/>
    <lineage>
        <taxon>unclassified sequences</taxon>
        <taxon>metagenomes</taxon>
        <taxon>ecological metagenomes</taxon>
    </lineage>
</organism>
<evidence type="ECO:0000313" key="1">
    <source>
        <dbReference type="EMBL" id="KKN05761.1"/>
    </source>
</evidence>
<accession>A0A0F9PXL8</accession>